<reference evidence="2 3" key="1">
    <citation type="submission" date="2022-09" db="EMBL/GenBank/DDBJ databases">
        <authorList>
            <person name="Palmer J.M."/>
        </authorList>
    </citation>
    <scope>NUCLEOTIDE SEQUENCE [LARGE SCALE GENOMIC DNA]</scope>
    <source>
        <strain evidence="2 3">DSM 7382</strain>
    </source>
</reference>
<dbReference type="EMBL" id="JASBNA010000010">
    <property type="protein sequence ID" value="KAK7688802.1"/>
    <property type="molecule type" value="Genomic_DNA"/>
</dbReference>
<comment type="caution">
    <text evidence="2">The sequence shown here is derived from an EMBL/GenBank/DDBJ whole genome shotgun (WGS) entry which is preliminary data.</text>
</comment>
<dbReference type="Proteomes" id="UP001385951">
    <property type="component" value="Unassembled WGS sequence"/>
</dbReference>
<evidence type="ECO:0000313" key="3">
    <source>
        <dbReference type="Proteomes" id="UP001385951"/>
    </source>
</evidence>
<name>A0AAW0GB58_9APHY</name>
<evidence type="ECO:0000313" key="2">
    <source>
        <dbReference type="EMBL" id="KAK7688802.1"/>
    </source>
</evidence>
<keyword evidence="3" id="KW-1185">Reference proteome</keyword>
<accession>A0AAW0GB58</accession>
<feature type="region of interest" description="Disordered" evidence="1">
    <location>
        <begin position="1"/>
        <end position="20"/>
    </location>
</feature>
<dbReference type="AlphaFoldDB" id="A0AAW0GB58"/>
<gene>
    <name evidence="2" type="ORF">QCA50_008342</name>
</gene>
<proteinExistence type="predicted"/>
<protein>
    <submittedName>
        <fullName evidence="2">Uncharacterized protein</fullName>
    </submittedName>
</protein>
<organism evidence="2 3">
    <name type="scientific">Cerrena zonata</name>
    <dbReference type="NCBI Taxonomy" id="2478898"/>
    <lineage>
        <taxon>Eukaryota</taxon>
        <taxon>Fungi</taxon>
        <taxon>Dikarya</taxon>
        <taxon>Basidiomycota</taxon>
        <taxon>Agaricomycotina</taxon>
        <taxon>Agaricomycetes</taxon>
        <taxon>Polyporales</taxon>
        <taxon>Cerrenaceae</taxon>
        <taxon>Cerrena</taxon>
    </lineage>
</organism>
<feature type="compositionally biased region" description="Basic and acidic residues" evidence="1">
    <location>
        <begin position="1"/>
        <end position="10"/>
    </location>
</feature>
<evidence type="ECO:0000256" key="1">
    <source>
        <dbReference type="SAM" id="MobiDB-lite"/>
    </source>
</evidence>
<sequence length="74" mass="8928">MFQPSKRDSRNAGIGQNNPRQWLVNTPHVTLIEHTRHQITDIITISRKKDRDVSYRAATRAKESFWRKRDFRFF</sequence>